<dbReference type="EMBL" id="JAFKCT010000012">
    <property type="protein sequence ID" value="MBN7813337.1"/>
    <property type="molecule type" value="Genomic_DNA"/>
</dbReference>
<evidence type="ECO:0000313" key="2">
    <source>
        <dbReference type="EMBL" id="MBN7813337.1"/>
    </source>
</evidence>
<dbReference type="InterPro" id="IPR007712">
    <property type="entry name" value="RelE/ParE_toxin"/>
</dbReference>
<reference evidence="2 3" key="1">
    <citation type="submission" date="2021-03" db="EMBL/GenBank/DDBJ databases">
        <title>novel species isolated from a fishpond in China.</title>
        <authorList>
            <person name="Lu H."/>
            <person name="Cai Z."/>
        </authorList>
    </citation>
    <scope>NUCLEOTIDE SEQUENCE [LARGE SCALE GENOMIC DNA]</scope>
    <source>
        <strain evidence="2 3">H41</strain>
    </source>
</reference>
<protein>
    <submittedName>
        <fullName evidence="2">Type II toxin-antitoxin system RelE/ParE family toxin</fullName>
    </submittedName>
</protein>
<accession>A0ABS3C8A6</accession>
<keyword evidence="3" id="KW-1185">Reference proteome</keyword>
<evidence type="ECO:0000256" key="1">
    <source>
        <dbReference type="ARBA" id="ARBA00022649"/>
    </source>
</evidence>
<proteinExistence type="predicted"/>
<gene>
    <name evidence="2" type="ORF">J0A68_20450</name>
</gene>
<dbReference type="Gene3D" id="3.30.2310.20">
    <property type="entry name" value="RelE-like"/>
    <property type="match status" value="1"/>
</dbReference>
<dbReference type="Proteomes" id="UP000664317">
    <property type="component" value="Unassembled WGS sequence"/>
</dbReference>
<keyword evidence="1" id="KW-1277">Toxin-antitoxin system</keyword>
<name>A0ABS3C8A6_9BACT</name>
<dbReference type="Pfam" id="PF05016">
    <property type="entry name" value="ParE_toxin"/>
    <property type="match status" value="1"/>
</dbReference>
<organism evidence="2 3">
    <name type="scientific">Algoriphagus oliviformis</name>
    <dbReference type="NCBI Taxonomy" id="2811231"/>
    <lineage>
        <taxon>Bacteria</taxon>
        <taxon>Pseudomonadati</taxon>
        <taxon>Bacteroidota</taxon>
        <taxon>Cytophagia</taxon>
        <taxon>Cytophagales</taxon>
        <taxon>Cyclobacteriaceae</taxon>
        <taxon>Algoriphagus</taxon>
    </lineage>
</organism>
<dbReference type="InterPro" id="IPR035093">
    <property type="entry name" value="RelE/ParE_toxin_dom_sf"/>
</dbReference>
<evidence type="ECO:0000313" key="3">
    <source>
        <dbReference type="Proteomes" id="UP000664317"/>
    </source>
</evidence>
<sequence length="70" mass="8134">METFGALQAEQYFSSLEKTFERIAQNPEMYPLANDIRTGYRFCVPSSHTIYFAPDEQVNIIRIVGKQKFP</sequence>
<comment type="caution">
    <text evidence="2">The sequence shown here is derived from an EMBL/GenBank/DDBJ whole genome shotgun (WGS) entry which is preliminary data.</text>
</comment>